<gene>
    <name evidence="1" type="ORF">S23_25730</name>
</gene>
<dbReference type="Proteomes" id="UP000007886">
    <property type="component" value="Chromosome"/>
</dbReference>
<evidence type="ECO:0000313" key="2">
    <source>
        <dbReference type="Proteomes" id="UP000007886"/>
    </source>
</evidence>
<evidence type="ECO:0000313" key="1">
    <source>
        <dbReference type="EMBL" id="BAL75786.1"/>
    </source>
</evidence>
<dbReference type="AlphaFoldDB" id="A0AAI8MCD7"/>
<dbReference type="EMBL" id="AP012279">
    <property type="protein sequence ID" value="BAL75786.1"/>
    <property type="molecule type" value="Genomic_DNA"/>
</dbReference>
<reference evidence="1 2" key="1">
    <citation type="journal article" date="2012" name="Microbes Environ.">
        <title>Complete genome sequence of Bradyrhizobium sp. S23321: insights into symbiosis evolution in soil oligotrophs.</title>
        <authorList>
            <person name="Okubo T."/>
            <person name="Tsukui T."/>
            <person name="Maita H."/>
            <person name="Okamoto S."/>
            <person name="Oshima K."/>
            <person name="Fujisawa T."/>
            <person name="Saito A."/>
            <person name="Futamata H."/>
            <person name="Hattori R."/>
            <person name="Shimomura Y."/>
            <person name="Haruta S."/>
            <person name="Morimoto S."/>
            <person name="Wang Y."/>
            <person name="Sakai Y."/>
            <person name="Hattori M."/>
            <person name="Aizawa S."/>
            <person name="Nagashima K.V.P."/>
            <person name="Masuda S."/>
            <person name="Hattori T."/>
            <person name="Yamashita A."/>
            <person name="Bao Z."/>
            <person name="Hayatsu M."/>
            <person name="Kajiya-Kanegae H."/>
            <person name="Yoshinaga I."/>
            <person name="Sakamoto K."/>
            <person name="Toyota K."/>
            <person name="Nakao M."/>
            <person name="Kohara M."/>
            <person name="Anda M."/>
            <person name="Niwa R."/>
            <person name="Jung-Hwan P."/>
            <person name="Sameshima-Saito R."/>
            <person name="Tokuda S."/>
            <person name="Yamamoto S."/>
            <person name="Yamamoto S."/>
            <person name="Yokoyama T."/>
            <person name="Akutsu T."/>
            <person name="Nakamura Y."/>
            <person name="Nakahira-Yanaka Y."/>
            <person name="Takada Hoshino Y."/>
            <person name="Hirakawa H."/>
            <person name="Mitsui H."/>
            <person name="Terasawa K."/>
            <person name="Itakura M."/>
            <person name="Sato S."/>
            <person name="Ikeda-Ohtsubo W."/>
            <person name="Sakakura N."/>
            <person name="Kaminuma E."/>
            <person name="Minamisawa K."/>
        </authorList>
    </citation>
    <scope>NUCLEOTIDE SEQUENCE [LARGE SCALE GENOMIC DNA]</scope>
    <source>
        <strain evidence="1 2">S23321</strain>
    </source>
</reference>
<accession>A0AAI8MCD7</accession>
<keyword evidence="2" id="KW-1185">Reference proteome</keyword>
<sequence>MVVLLVPSVDWLCAANSAFIVSGDICGVLPALTDEVAPVVVLLPLSIANGLVAVLCEDPAFWVEEDDFEFVSDWIASSALDTAPRANNIAQLQPMRHAAANVLAVKSASVVPARKAQ</sequence>
<protein>
    <submittedName>
        <fullName evidence="1">Uncharacterized protein</fullName>
    </submittedName>
</protein>
<organism evidence="1 2">
    <name type="scientific">Bradyrhizobium cosmicum</name>
    <dbReference type="NCBI Taxonomy" id="1404864"/>
    <lineage>
        <taxon>Bacteria</taxon>
        <taxon>Pseudomonadati</taxon>
        <taxon>Pseudomonadota</taxon>
        <taxon>Alphaproteobacteria</taxon>
        <taxon>Hyphomicrobiales</taxon>
        <taxon>Nitrobacteraceae</taxon>
        <taxon>Bradyrhizobium</taxon>
    </lineage>
</organism>
<proteinExistence type="predicted"/>
<name>A0AAI8MCD7_9BRAD</name>
<dbReference type="KEGG" id="brs:S23_25730"/>